<protein>
    <recommendedName>
        <fullName evidence="4">G-protein coupled receptors family 1 profile domain-containing protein</fullName>
    </recommendedName>
</protein>
<name>A0A8R1I270_CAEJA</name>
<reference evidence="2" key="2">
    <citation type="submission" date="2022-06" db="UniProtKB">
        <authorList>
            <consortium name="EnsemblMetazoa"/>
        </authorList>
    </citation>
    <scope>IDENTIFICATION</scope>
    <source>
        <strain evidence="2">DF5081</strain>
    </source>
</reference>
<dbReference type="EnsemblMetazoa" id="CJA14994b.1">
    <property type="protein sequence ID" value="CJA14994b.1"/>
    <property type="gene ID" value="WBGene00134198"/>
</dbReference>
<sequence>MTSELNCTQFTEPYPEPGTDKAANTAVPVFITAIVEAYRPFHTFLLLFLLIFAFVANILIVIVLWQKEMRKVGVNVTMMLIALCDFGCSVAALGQMLLRSYTEDEEGVYIDISELSLRNNCMFLKTSLVMAGSCFKLFPCIGMLSLSIFLLGRIDDGKRSMLASISSNQKDKT</sequence>
<keyword evidence="3" id="KW-1185">Reference proteome</keyword>
<dbReference type="PANTHER" id="PTHR47419">
    <property type="entry name" value="DROMYOSUPPRESSIN RECEPTOR RELATED-RELATED"/>
    <property type="match status" value="1"/>
</dbReference>
<evidence type="ECO:0000313" key="2">
    <source>
        <dbReference type="EnsemblMetazoa" id="CJA14994b.1"/>
    </source>
</evidence>
<dbReference type="AlphaFoldDB" id="A0A8R1I270"/>
<reference evidence="3" key="1">
    <citation type="submission" date="2010-08" db="EMBL/GenBank/DDBJ databases">
        <authorList>
            <consortium name="Caenorhabditis japonica Sequencing Consortium"/>
            <person name="Wilson R.K."/>
        </authorList>
    </citation>
    <scope>NUCLEOTIDE SEQUENCE [LARGE SCALE GENOMIC DNA]</scope>
    <source>
        <strain evidence="3">DF5081</strain>
    </source>
</reference>
<dbReference type="PANTHER" id="PTHR47419:SF2">
    <property type="entry name" value="G-PROTEIN COUPLED RECEPTORS FAMILY 1 PROFILE DOMAIN-CONTAINING PROTEIN"/>
    <property type="match status" value="1"/>
</dbReference>
<evidence type="ECO:0008006" key="4">
    <source>
        <dbReference type="Google" id="ProtNLM"/>
    </source>
</evidence>
<proteinExistence type="predicted"/>
<evidence type="ECO:0000256" key="1">
    <source>
        <dbReference type="SAM" id="Phobius"/>
    </source>
</evidence>
<feature type="transmembrane region" description="Helical" evidence="1">
    <location>
        <begin position="128"/>
        <end position="151"/>
    </location>
</feature>
<keyword evidence="1" id="KW-1133">Transmembrane helix</keyword>
<feature type="transmembrane region" description="Helical" evidence="1">
    <location>
        <begin position="77"/>
        <end position="98"/>
    </location>
</feature>
<dbReference type="InterPro" id="IPR019427">
    <property type="entry name" value="7TM_GPCR_serpentine_rcpt_Srw"/>
</dbReference>
<dbReference type="Gene3D" id="1.20.1070.10">
    <property type="entry name" value="Rhodopsin 7-helix transmembrane proteins"/>
    <property type="match status" value="1"/>
</dbReference>
<dbReference type="GO" id="GO:0008528">
    <property type="term" value="F:G protein-coupled peptide receptor activity"/>
    <property type="evidence" value="ECO:0007669"/>
    <property type="project" value="InterPro"/>
</dbReference>
<keyword evidence="1" id="KW-0812">Transmembrane</keyword>
<organism evidence="2 3">
    <name type="scientific">Caenorhabditis japonica</name>
    <dbReference type="NCBI Taxonomy" id="281687"/>
    <lineage>
        <taxon>Eukaryota</taxon>
        <taxon>Metazoa</taxon>
        <taxon>Ecdysozoa</taxon>
        <taxon>Nematoda</taxon>
        <taxon>Chromadorea</taxon>
        <taxon>Rhabditida</taxon>
        <taxon>Rhabditina</taxon>
        <taxon>Rhabditomorpha</taxon>
        <taxon>Rhabditoidea</taxon>
        <taxon>Rhabditidae</taxon>
        <taxon>Peloderinae</taxon>
        <taxon>Caenorhabditis</taxon>
    </lineage>
</organism>
<feature type="transmembrane region" description="Helical" evidence="1">
    <location>
        <begin position="44"/>
        <end position="65"/>
    </location>
</feature>
<dbReference type="Pfam" id="PF10324">
    <property type="entry name" value="7TM_GPCR_Srw"/>
    <property type="match status" value="1"/>
</dbReference>
<accession>A0A8R1I270</accession>
<dbReference type="SUPFAM" id="SSF81321">
    <property type="entry name" value="Family A G protein-coupled receptor-like"/>
    <property type="match status" value="1"/>
</dbReference>
<keyword evidence="1" id="KW-0472">Membrane</keyword>
<evidence type="ECO:0000313" key="3">
    <source>
        <dbReference type="Proteomes" id="UP000005237"/>
    </source>
</evidence>
<dbReference type="Proteomes" id="UP000005237">
    <property type="component" value="Unassembled WGS sequence"/>
</dbReference>